<dbReference type="PATRIC" id="fig|649747.3.peg.2640"/>
<dbReference type="Gene3D" id="1.10.10.2840">
    <property type="entry name" value="PucR C-terminal helix-turn-helix domain"/>
    <property type="match status" value="1"/>
</dbReference>
<dbReference type="InterPro" id="IPR025736">
    <property type="entry name" value="PucR_C-HTH_dom"/>
</dbReference>
<proteinExistence type="inferred from homology"/>
<dbReference type="Pfam" id="PF17853">
    <property type="entry name" value="GGDEF_2"/>
    <property type="match status" value="1"/>
</dbReference>
<dbReference type="eggNOG" id="COG2508">
    <property type="taxonomic scope" value="Bacteria"/>
</dbReference>
<name>U1WK88_ANEAE</name>
<dbReference type="PANTHER" id="PTHR33744:SF1">
    <property type="entry name" value="DNA-BINDING TRANSCRIPTIONAL ACTIVATOR ADER"/>
    <property type="match status" value="1"/>
</dbReference>
<accession>U1WK88</accession>
<evidence type="ECO:0000256" key="1">
    <source>
        <dbReference type="ARBA" id="ARBA00006754"/>
    </source>
</evidence>
<evidence type="ECO:0000259" key="2">
    <source>
        <dbReference type="Pfam" id="PF07905"/>
    </source>
</evidence>
<evidence type="ECO:0000259" key="4">
    <source>
        <dbReference type="Pfam" id="PF17853"/>
    </source>
</evidence>
<feature type="domain" description="CdaR GGDEF-like" evidence="4">
    <location>
        <begin position="284"/>
        <end position="400"/>
    </location>
</feature>
<dbReference type="InterPro" id="IPR012914">
    <property type="entry name" value="PucR_dom"/>
</dbReference>
<dbReference type="InterPro" id="IPR041522">
    <property type="entry name" value="CdaR_GGDEF"/>
</dbReference>
<dbReference type="EMBL" id="AWSJ01000172">
    <property type="protein sequence ID" value="ERI09014.1"/>
    <property type="molecule type" value="Genomic_DNA"/>
</dbReference>
<evidence type="ECO:0000313" key="5">
    <source>
        <dbReference type="EMBL" id="ERI09014.1"/>
    </source>
</evidence>
<feature type="domain" description="PucR C-terminal helix-turn-helix" evidence="3">
    <location>
        <begin position="452"/>
        <end position="510"/>
    </location>
</feature>
<comment type="caution">
    <text evidence="5">The sequence shown here is derived from an EMBL/GenBank/DDBJ whole genome shotgun (WGS) entry which is preliminary data.</text>
</comment>
<keyword evidence="6" id="KW-1185">Reference proteome</keyword>
<comment type="similarity">
    <text evidence="1">Belongs to the CdaR family.</text>
</comment>
<dbReference type="HOGENOM" id="CLU_017436_3_0_9"/>
<dbReference type="InterPro" id="IPR042070">
    <property type="entry name" value="PucR_C-HTH_sf"/>
</dbReference>
<sequence length="521" mass="58842">MGMSITLKEALELPNIQQIKLIGGHGGLHRIIKWVTIVEIIEDATRLQEGEFLITTGYGLDTIANRRDFIEQLVQQNLSAVAIHTGFYMERIPLEFIEAANEHNLPLIEIPRHMNFSEVTKALLGHIVNRQLQLMQDTQQIHHELTMLTLNNKGLAPLVDTLAARLQAEVEIYDVQGRRLEGSGKNAEASLSLEKLISLQQTIDMAAPLSLSEEQLVHPIATAQEQYGFLHIQKQTALTEMDRLIVEQAGIVCAIEFLKQKAVDEALIRMREDVLDELLENSEQDEAYLQKLAHKLNYRLEGIMTVMQIASVSEDSIRPLIQSWTRRQAKPVLLREKQRTITLVIPVQQDKDVIRVAQSLQQEAQLRLTSGPLYIGMSTPFCGLGQIAASAQEAREALQIGITTGEVLMTYDKIGAFAPLLQMKKAGVELSTLFRPLLDPLLTYDQKHNSSLVDTLECYLQHNSNIKNTAAALFIHRHTLKYRLEQIEEKTNKDLQNAHTLTQFHLALMAYRLDHAAFKVL</sequence>
<protein>
    <submittedName>
        <fullName evidence="5">Purine catabolism regulatory protein-like family protein</fullName>
    </submittedName>
</protein>
<dbReference type="Pfam" id="PF07905">
    <property type="entry name" value="PucR"/>
    <property type="match status" value="1"/>
</dbReference>
<dbReference type="Pfam" id="PF13556">
    <property type="entry name" value="HTH_30"/>
    <property type="match status" value="1"/>
</dbReference>
<dbReference type="InterPro" id="IPR051448">
    <property type="entry name" value="CdaR-like_regulators"/>
</dbReference>
<gene>
    <name evidence="5" type="ORF">HMPREF0083_02914</name>
</gene>
<evidence type="ECO:0000259" key="3">
    <source>
        <dbReference type="Pfam" id="PF13556"/>
    </source>
</evidence>
<dbReference type="Proteomes" id="UP000016511">
    <property type="component" value="Unassembled WGS sequence"/>
</dbReference>
<feature type="domain" description="Purine catabolism PurC-like" evidence="2">
    <location>
        <begin position="10"/>
        <end position="127"/>
    </location>
</feature>
<dbReference type="STRING" id="649747.HMPREF0083_02914"/>
<reference evidence="5 6" key="1">
    <citation type="submission" date="2013-08" db="EMBL/GenBank/DDBJ databases">
        <authorList>
            <person name="Weinstock G."/>
            <person name="Sodergren E."/>
            <person name="Wylie T."/>
            <person name="Fulton L."/>
            <person name="Fulton R."/>
            <person name="Fronick C."/>
            <person name="O'Laughlin M."/>
            <person name="Godfrey J."/>
            <person name="Miner T."/>
            <person name="Herter B."/>
            <person name="Appelbaum E."/>
            <person name="Cordes M."/>
            <person name="Lek S."/>
            <person name="Wollam A."/>
            <person name="Pepin K.H."/>
            <person name="Palsikar V.B."/>
            <person name="Mitreva M."/>
            <person name="Wilson R.K."/>
        </authorList>
    </citation>
    <scope>NUCLEOTIDE SEQUENCE [LARGE SCALE GENOMIC DNA]</scope>
    <source>
        <strain evidence="5 6">ATCC 12856</strain>
    </source>
</reference>
<evidence type="ECO:0000313" key="6">
    <source>
        <dbReference type="Proteomes" id="UP000016511"/>
    </source>
</evidence>
<dbReference type="AlphaFoldDB" id="U1WK88"/>
<organism evidence="5 6">
    <name type="scientific">Aneurinibacillus aneurinilyticus ATCC 12856</name>
    <dbReference type="NCBI Taxonomy" id="649747"/>
    <lineage>
        <taxon>Bacteria</taxon>
        <taxon>Bacillati</taxon>
        <taxon>Bacillota</taxon>
        <taxon>Bacilli</taxon>
        <taxon>Bacillales</taxon>
        <taxon>Paenibacillaceae</taxon>
        <taxon>Aneurinibacillus group</taxon>
        <taxon>Aneurinibacillus</taxon>
    </lineage>
</organism>
<dbReference type="PANTHER" id="PTHR33744">
    <property type="entry name" value="CARBOHYDRATE DIACID REGULATOR"/>
    <property type="match status" value="1"/>
</dbReference>